<proteinExistence type="inferred from homology"/>
<dbReference type="GO" id="GO:0006508">
    <property type="term" value="P:proteolysis"/>
    <property type="evidence" value="ECO:0007669"/>
    <property type="project" value="UniProtKB-KW"/>
</dbReference>
<organism evidence="12 13">
    <name type="scientific">Aquimonas voraii</name>
    <dbReference type="NCBI Taxonomy" id="265719"/>
    <lineage>
        <taxon>Bacteria</taxon>
        <taxon>Pseudomonadati</taxon>
        <taxon>Pseudomonadota</taxon>
        <taxon>Gammaproteobacteria</taxon>
        <taxon>Lysobacterales</taxon>
        <taxon>Lysobacteraceae</taxon>
        <taxon>Aquimonas</taxon>
    </lineage>
</organism>
<dbReference type="GO" id="GO:0046872">
    <property type="term" value="F:metal ion binding"/>
    <property type="evidence" value="ECO:0007669"/>
    <property type="project" value="UniProtKB-UniRule"/>
</dbReference>
<dbReference type="Gene3D" id="1.10.1370.10">
    <property type="entry name" value="Neurolysin, domain 3"/>
    <property type="match status" value="1"/>
</dbReference>
<evidence type="ECO:0000256" key="5">
    <source>
        <dbReference type="ARBA" id="ARBA00022833"/>
    </source>
</evidence>
<keyword evidence="6 9" id="KW-0482">Metalloprotease</keyword>
<dbReference type="GO" id="GO:0005829">
    <property type="term" value="C:cytosol"/>
    <property type="evidence" value="ECO:0007669"/>
    <property type="project" value="UniProtKB-ARBA"/>
</dbReference>
<reference evidence="12 13" key="1">
    <citation type="submission" date="2016-10" db="EMBL/GenBank/DDBJ databases">
        <authorList>
            <person name="de Groot N.N."/>
        </authorList>
    </citation>
    <scope>NUCLEOTIDE SEQUENCE [LARGE SCALE GENOMIC DNA]</scope>
    <source>
        <strain evidence="12 13">DSM 16957</strain>
    </source>
</reference>
<dbReference type="Pfam" id="PF19310">
    <property type="entry name" value="TOP_N"/>
    <property type="match status" value="1"/>
</dbReference>
<evidence type="ECO:0000256" key="9">
    <source>
        <dbReference type="RuleBase" id="RU003435"/>
    </source>
</evidence>
<dbReference type="InterPro" id="IPR001567">
    <property type="entry name" value="Pept_M3A_M3B_dom"/>
</dbReference>
<dbReference type="Gene3D" id="3.40.390.10">
    <property type="entry name" value="Collagenase (Catalytic Domain)"/>
    <property type="match status" value="1"/>
</dbReference>
<keyword evidence="2 9" id="KW-0645">Protease</keyword>
<dbReference type="CDD" id="cd06456">
    <property type="entry name" value="M3A_DCP"/>
    <property type="match status" value="1"/>
</dbReference>
<evidence type="ECO:0000256" key="1">
    <source>
        <dbReference type="ARBA" id="ARBA00006040"/>
    </source>
</evidence>
<dbReference type="EC" id="3.4.24.70" evidence="8"/>
<comment type="similarity">
    <text evidence="1 9">Belongs to the peptidase M3 family.</text>
</comment>
<evidence type="ECO:0000256" key="3">
    <source>
        <dbReference type="ARBA" id="ARBA00022723"/>
    </source>
</evidence>
<evidence type="ECO:0000256" key="6">
    <source>
        <dbReference type="ARBA" id="ARBA00023049"/>
    </source>
</evidence>
<keyword evidence="4 9" id="KW-0378">Hydrolase</keyword>
<dbReference type="PANTHER" id="PTHR11804:SF84">
    <property type="entry name" value="SACCHAROLYSIN"/>
    <property type="match status" value="1"/>
</dbReference>
<sequence length="697" mass="76316">MLLPFAAAPTILPPMTTETAANPLLADHGLPDFPAITPAHVLPAVEARIAAYEACVEQVLAVAAEPSFDRLMAPLERAQAALDHSFAPVGHLHGVADSAELREVYAEAEARITDFSAALGQNRGLFEAVRTLRQSSEFDTLPRPERALIEDSLRGFELSGVALEEPARSRFKAIQSELSRLSTAFEEAVLDSTDAWFKPLSEAELSGIPDSALSMLRAMGAERGVDGAVATLKGPAVQAVLNFADDRAVREAVYTAYQTRASDQGPHDPAQDNSARIGEILVLRHEAAQLLGFASSAHVSLADKMAGEPERVLRFLRELAAKAKPVAERELAELSEFARRELGIDGLQPWDVGYAAEKLRQQRFDYSDEDLKPYFPVERVIDGLFALAGQLYGLKFAPRADVPLWHADARYFDVLDADGRVRAGFYVDLYARSGKRGGAWMDVCRARIDALEHPQIPVAFLVCNVPPPTPELPALLTHDDVITLLHEFGHGLHHMLTEVAWPGVGGISGVEWDAVELPSQFMENFGWTRAGIDLLGGHYQSGEKLPQTLFDKLLAARHYHAGLFLVRQLEYALFDFRLHLEFDPARGARTLQILDSVRDEVAVIRPPAWQRLPNSFTHIFAGGYAAGYYSYLWAEVLSADAFGAFEAAGVLDAAAGERFRREILAVGGSRPALESFVAFRGREPEPEALLRSYGLAA</sequence>
<dbReference type="Pfam" id="PF01432">
    <property type="entry name" value="Peptidase_M3"/>
    <property type="match status" value="1"/>
</dbReference>
<dbReference type="InterPro" id="IPR034005">
    <property type="entry name" value="M3A_DCP"/>
</dbReference>
<dbReference type="InterPro" id="IPR045666">
    <property type="entry name" value="OpdA_N"/>
</dbReference>
<dbReference type="GO" id="GO:0004222">
    <property type="term" value="F:metalloendopeptidase activity"/>
    <property type="evidence" value="ECO:0007669"/>
    <property type="project" value="UniProtKB-EC"/>
</dbReference>
<evidence type="ECO:0000259" key="10">
    <source>
        <dbReference type="Pfam" id="PF01432"/>
    </source>
</evidence>
<dbReference type="EMBL" id="FNAG01000017">
    <property type="protein sequence ID" value="SDE07830.1"/>
    <property type="molecule type" value="Genomic_DNA"/>
</dbReference>
<feature type="domain" description="Peptidase M3A/M3B catalytic" evidence="10">
    <location>
        <begin position="244"/>
        <end position="694"/>
    </location>
</feature>
<name>A0A1G6ZZ84_9GAMM</name>
<evidence type="ECO:0000256" key="4">
    <source>
        <dbReference type="ARBA" id="ARBA00022801"/>
    </source>
</evidence>
<dbReference type="STRING" id="265719.SAMN04488509_11719"/>
<comment type="catalytic activity">
    <reaction evidence="7">
        <text>Hydrolysis of oligopeptides, with broad specificity. Gly or Ala commonly occur as P1 or P1' residues, but more distant residues are also important, as is shown by the fact that Z-Gly-Pro-Gly-|-Gly-Pro-Ala is cleaved, but not Z-(Gly)(5).</text>
        <dbReference type="EC" id="3.4.24.70"/>
    </reaction>
</comment>
<evidence type="ECO:0000256" key="7">
    <source>
        <dbReference type="ARBA" id="ARBA00024603"/>
    </source>
</evidence>
<dbReference type="InterPro" id="IPR045090">
    <property type="entry name" value="Pept_M3A_M3B"/>
</dbReference>
<protein>
    <recommendedName>
        <fullName evidence="8">oligopeptidase A</fullName>
        <ecNumber evidence="8">3.4.24.70</ecNumber>
    </recommendedName>
</protein>
<comment type="cofactor">
    <cofactor evidence="9">
        <name>Zn(2+)</name>
        <dbReference type="ChEBI" id="CHEBI:29105"/>
    </cofactor>
    <text evidence="9">Binds 1 zinc ion.</text>
</comment>
<evidence type="ECO:0000256" key="8">
    <source>
        <dbReference type="ARBA" id="ARBA00026100"/>
    </source>
</evidence>
<dbReference type="Gene3D" id="1.10.1370.40">
    <property type="match status" value="1"/>
</dbReference>
<dbReference type="GO" id="GO:0006518">
    <property type="term" value="P:peptide metabolic process"/>
    <property type="evidence" value="ECO:0007669"/>
    <property type="project" value="TreeGrafter"/>
</dbReference>
<evidence type="ECO:0000313" key="13">
    <source>
        <dbReference type="Proteomes" id="UP000199603"/>
    </source>
</evidence>
<evidence type="ECO:0000256" key="2">
    <source>
        <dbReference type="ARBA" id="ARBA00022670"/>
    </source>
</evidence>
<dbReference type="SUPFAM" id="SSF55486">
    <property type="entry name" value="Metalloproteases ('zincins'), catalytic domain"/>
    <property type="match status" value="1"/>
</dbReference>
<gene>
    <name evidence="12" type="ORF">SAMN04488509_11719</name>
</gene>
<keyword evidence="5 9" id="KW-0862">Zinc</keyword>
<accession>A0A1G6ZZ84</accession>
<keyword evidence="3 9" id="KW-0479">Metal-binding</keyword>
<dbReference type="AlphaFoldDB" id="A0A1G6ZZ84"/>
<evidence type="ECO:0000313" key="12">
    <source>
        <dbReference type="EMBL" id="SDE07830.1"/>
    </source>
</evidence>
<keyword evidence="13" id="KW-1185">Reference proteome</keyword>
<evidence type="ECO:0000259" key="11">
    <source>
        <dbReference type="Pfam" id="PF19310"/>
    </source>
</evidence>
<dbReference type="InterPro" id="IPR024077">
    <property type="entry name" value="Neurolysin/TOP_dom2"/>
</dbReference>
<feature type="domain" description="Oligopeptidase A N-terminal" evidence="11">
    <location>
        <begin position="61"/>
        <end position="167"/>
    </location>
</feature>
<dbReference type="InterPro" id="IPR024079">
    <property type="entry name" value="MetalloPept_cat_dom_sf"/>
</dbReference>
<dbReference type="PANTHER" id="PTHR11804">
    <property type="entry name" value="PROTEASE M3 THIMET OLIGOPEPTIDASE-RELATED"/>
    <property type="match status" value="1"/>
</dbReference>
<dbReference type="Proteomes" id="UP000199603">
    <property type="component" value="Unassembled WGS sequence"/>
</dbReference>
<dbReference type="FunFam" id="3.40.390.10:FF:000009">
    <property type="entry name" value="Oligopeptidase A"/>
    <property type="match status" value="1"/>
</dbReference>